<dbReference type="Proteomes" id="UP000078200">
    <property type="component" value="Unassembled WGS sequence"/>
</dbReference>
<evidence type="ECO:0000256" key="4">
    <source>
        <dbReference type="ARBA" id="ARBA00022917"/>
    </source>
</evidence>
<feature type="domain" description="Glutaminyl-tRNA synthetase class Ib non-specific RNA-binding" evidence="8">
    <location>
        <begin position="5"/>
        <end position="43"/>
    </location>
</feature>
<dbReference type="VEuPathDB" id="VectorBase:GAUT022874"/>
<evidence type="ECO:0000259" key="8">
    <source>
        <dbReference type="Pfam" id="PF04557"/>
    </source>
</evidence>
<evidence type="ECO:0000313" key="10">
    <source>
        <dbReference type="Proteomes" id="UP000078200"/>
    </source>
</evidence>
<dbReference type="GO" id="GO:0005829">
    <property type="term" value="C:cytosol"/>
    <property type="evidence" value="ECO:0007669"/>
    <property type="project" value="TreeGrafter"/>
</dbReference>
<evidence type="ECO:0000256" key="1">
    <source>
        <dbReference type="ARBA" id="ARBA00022598"/>
    </source>
</evidence>
<dbReference type="AlphaFoldDB" id="A0A1A9V1K5"/>
<name>A0A1A9V1K5_GLOAU</name>
<accession>A0A1A9V1K5</accession>
<dbReference type="Pfam" id="PF04557">
    <property type="entry name" value="tRNA_synt_1c_R2"/>
    <property type="match status" value="1"/>
</dbReference>
<dbReference type="Pfam" id="PF00749">
    <property type="entry name" value="tRNA-synt_1c"/>
    <property type="match status" value="1"/>
</dbReference>
<organism evidence="9 10">
    <name type="scientific">Glossina austeni</name>
    <name type="common">Savannah tsetse fly</name>
    <dbReference type="NCBI Taxonomy" id="7395"/>
    <lineage>
        <taxon>Eukaryota</taxon>
        <taxon>Metazoa</taxon>
        <taxon>Ecdysozoa</taxon>
        <taxon>Arthropoda</taxon>
        <taxon>Hexapoda</taxon>
        <taxon>Insecta</taxon>
        <taxon>Pterygota</taxon>
        <taxon>Neoptera</taxon>
        <taxon>Endopterygota</taxon>
        <taxon>Diptera</taxon>
        <taxon>Brachycera</taxon>
        <taxon>Muscomorpha</taxon>
        <taxon>Hippoboscoidea</taxon>
        <taxon>Glossinidae</taxon>
        <taxon>Glossina</taxon>
    </lineage>
</organism>
<dbReference type="PANTHER" id="PTHR43097">
    <property type="entry name" value="GLUTAMINE-TRNA LIGASE"/>
    <property type="match status" value="1"/>
</dbReference>
<keyword evidence="10" id="KW-1185">Reference proteome</keyword>
<feature type="domain" description="Glutamyl/glutaminyl-tRNA synthetase class Ib catalytic" evidence="7">
    <location>
        <begin position="65"/>
        <end position="132"/>
    </location>
</feature>
<comment type="similarity">
    <text evidence="6">Belongs to the class-I aminoacyl-tRNA synthetase family.</text>
</comment>
<keyword evidence="5 6" id="KW-0030">Aminoacyl-tRNA synthetase</keyword>
<dbReference type="InterPro" id="IPR050132">
    <property type="entry name" value="Gln/Glu-tRNA_Ligase"/>
</dbReference>
<dbReference type="GO" id="GO:0006425">
    <property type="term" value="P:glutaminyl-tRNA aminoacylation"/>
    <property type="evidence" value="ECO:0007669"/>
    <property type="project" value="InterPro"/>
</dbReference>
<keyword evidence="2 6" id="KW-0547">Nucleotide-binding</keyword>
<evidence type="ECO:0000256" key="6">
    <source>
        <dbReference type="RuleBase" id="RU363037"/>
    </source>
</evidence>
<dbReference type="InterPro" id="IPR007638">
    <property type="entry name" value="Gln-tRNA-synth_Ib_RNA-bd_2"/>
</dbReference>
<dbReference type="InterPro" id="IPR020058">
    <property type="entry name" value="Glu/Gln-tRNA-synth_Ib_cat-dom"/>
</dbReference>
<reference evidence="9" key="1">
    <citation type="submission" date="2020-05" db="UniProtKB">
        <authorList>
            <consortium name="EnsemblMetazoa"/>
        </authorList>
    </citation>
    <scope>IDENTIFICATION</scope>
    <source>
        <strain evidence="9">TTRI</strain>
    </source>
</reference>
<dbReference type="EnsemblMetazoa" id="GAUT022874-RA">
    <property type="protein sequence ID" value="GAUT022874-PA"/>
    <property type="gene ID" value="GAUT022874"/>
</dbReference>
<dbReference type="STRING" id="7395.A0A1A9V1K5"/>
<evidence type="ECO:0000256" key="5">
    <source>
        <dbReference type="ARBA" id="ARBA00023146"/>
    </source>
</evidence>
<evidence type="ECO:0000256" key="3">
    <source>
        <dbReference type="ARBA" id="ARBA00022840"/>
    </source>
</evidence>
<sequence>MENDEVTHTIGELTKTKVHFHAPGENYKPDDYMVTNNTENLLKQHLLATGGRVQTWFPPHGSCRYAKAVNINFGYAAAYGGICYLRYICDDTNFENEEEKFFTVIRHMVEWLGYKPYKITHSSDFQQLYEWAKLRACRLARLYTGVRLITNACKAEPILICEMPNTIQRTTAIDWHKIFIKQSNQLLIRFNMSPRRDLIIVLAAPVSIAPLINSPPMVTFATTDYLSTRSSVDSGRSSEAIRPLLSNLNLNTAQAHSNTNSLAVPTVPLPTHTDKASNIIPSWDLQFIGHEDEDLIFRAYVEAEKVELIIGKISCNLRSRPVTYHVGQTVFQSRFVDHYNSKLANQSKAWV</sequence>
<keyword evidence="3 6" id="KW-0067">ATP-binding</keyword>
<protein>
    <recommendedName>
        <fullName evidence="11">Glutamyl/glutaminyl-tRNA synthetase class Ib catalytic domain-containing protein</fullName>
    </recommendedName>
</protein>
<dbReference type="GO" id="GO:0004819">
    <property type="term" value="F:glutamine-tRNA ligase activity"/>
    <property type="evidence" value="ECO:0007669"/>
    <property type="project" value="InterPro"/>
</dbReference>
<evidence type="ECO:0000256" key="2">
    <source>
        <dbReference type="ARBA" id="ARBA00022741"/>
    </source>
</evidence>
<keyword evidence="1 6" id="KW-0436">Ligase</keyword>
<evidence type="ECO:0000259" key="7">
    <source>
        <dbReference type="Pfam" id="PF00749"/>
    </source>
</evidence>
<proteinExistence type="inferred from homology"/>
<dbReference type="GO" id="GO:0005524">
    <property type="term" value="F:ATP binding"/>
    <property type="evidence" value="ECO:0007669"/>
    <property type="project" value="UniProtKB-KW"/>
</dbReference>
<keyword evidence="4 6" id="KW-0648">Protein biosynthesis</keyword>
<evidence type="ECO:0008006" key="11">
    <source>
        <dbReference type="Google" id="ProtNLM"/>
    </source>
</evidence>
<dbReference type="InterPro" id="IPR014729">
    <property type="entry name" value="Rossmann-like_a/b/a_fold"/>
</dbReference>
<dbReference type="Gene3D" id="3.40.50.620">
    <property type="entry name" value="HUPs"/>
    <property type="match status" value="1"/>
</dbReference>
<dbReference type="PANTHER" id="PTHR43097:SF4">
    <property type="entry name" value="GLUTAMINE--TRNA LIGASE"/>
    <property type="match status" value="1"/>
</dbReference>
<evidence type="ECO:0000313" key="9">
    <source>
        <dbReference type="EnsemblMetazoa" id="GAUT022874-PA"/>
    </source>
</evidence>
<dbReference type="SUPFAM" id="SSF52374">
    <property type="entry name" value="Nucleotidylyl transferase"/>
    <property type="match status" value="1"/>
</dbReference>
<dbReference type="GO" id="GO:0017101">
    <property type="term" value="C:aminoacyl-tRNA synthetase multienzyme complex"/>
    <property type="evidence" value="ECO:0007669"/>
    <property type="project" value="TreeGrafter"/>
</dbReference>